<keyword evidence="7" id="KW-0539">Nucleus</keyword>
<dbReference type="PANTHER" id="PTHR43979">
    <property type="entry name" value="PRE-MRNA-PROCESSING FACTOR 17"/>
    <property type="match status" value="1"/>
</dbReference>
<dbReference type="OMA" id="AMWDVEA"/>
<reference evidence="12" key="2">
    <citation type="submission" date="2012-08" db="EMBL/GenBank/DDBJ databases">
        <title>Genome sequence of Kazachstania naganishii.</title>
        <authorList>
            <person name="Gordon J.L."/>
            <person name="Armisen D."/>
            <person name="Proux-Wera E."/>
            <person name="OhEigeartaigh S.S."/>
            <person name="Byrne K.P."/>
            <person name="Wolfe K.H."/>
        </authorList>
    </citation>
    <scope>NUCLEOTIDE SEQUENCE [LARGE SCALE GENOMIC DNA]</scope>
    <source>
        <strain evidence="12">ATCC MYA-139 / BCRC 22969 / CBS 8797 / CCRC 22969 / KCTC 17520 / NBRC 10181 / NCYC 3082</strain>
    </source>
</reference>
<dbReference type="eggNOG" id="KOG0282">
    <property type="taxonomic scope" value="Eukaryota"/>
</dbReference>
<keyword evidence="4" id="KW-0747">Spliceosome</keyword>
<dbReference type="Proteomes" id="UP000006310">
    <property type="component" value="Chromosome 3"/>
</dbReference>
<dbReference type="InterPro" id="IPR020472">
    <property type="entry name" value="WD40_PAC1"/>
</dbReference>
<gene>
    <name evidence="11" type="primary">KNAG0C04950</name>
    <name evidence="11" type="ordered locus">KNAG_0C04950</name>
</gene>
<dbReference type="KEGG" id="kng:KNAG_0C04950"/>
<evidence type="ECO:0000256" key="4">
    <source>
        <dbReference type="ARBA" id="ARBA00022728"/>
    </source>
</evidence>
<dbReference type="GO" id="GO:0000348">
    <property type="term" value="P:mRNA branch site recognition"/>
    <property type="evidence" value="ECO:0007669"/>
    <property type="project" value="EnsemblFungi"/>
</dbReference>
<dbReference type="GO" id="GO:0071014">
    <property type="term" value="C:post-mRNA release spliceosomal complex"/>
    <property type="evidence" value="ECO:0007669"/>
    <property type="project" value="EnsemblFungi"/>
</dbReference>
<dbReference type="AlphaFoldDB" id="J7S685"/>
<keyword evidence="6" id="KW-0508">mRNA splicing</keyword>
<dbReference type="InterPro" id="IPR001680">
    <property type="entry name" value="WD40_rpt"/>
</dbReference>
<keyword evidence="5" id="KW-0677">Repeat</keyword>
<accession>J7S685</accession>
<dbReference type="HOGENOM" id="CLU_022571_0_0_1"/>
<dbReference type="OrthoDB" id="10257301at2759"/>
<evidence type="ECO:0000256" key="9">
    <source>
        <dbReference type="PROSITE-ProRule" id="PRU00221"/>
    </source>
</evidence>
<dbReference type="SUPFAM" id="SSF50978">
    <property type="entry name" value="WD40 repeat-like"/>
    <property type="match status" value="1"/>
</dbReference>
<sequence length="440" mass="49035">MELLNAYASQSESESESGDALRRSPDENSLKRRFTVSKGETQRWKRKRKAAGPWESWSSSESDGDAAVIPDIVDQDDVDGDASNSDGGTTVDGDIADAQSRYYGPPGCQSSLLSVPSDVAVDLEKPPLSFKCYLPKTVKATFSGHRNGTNTLQFIPNTGHLFMSGGNDAVVRLWDFYHDRRCVRDYRSHSKGIRATRFVPDGSQFLSASFDQTVNRWDTETGTVLQSLSLRSTPTAVDFRPQHGTDEYLVGLSDSRILHYDTRVDTRDGLVQTYDHHLGGILALRYFPDGTKFISSSEDKTVRIWDSGVNIPVKQISDTTQHSMPSVSLHPAGGYFVTQSMDNVLYTYSLRPKYRRHQTKLFRGQRGAGYGIGVGFSPDGKYVCSGDSKSKVLVWDWTTTKLLRELRVPGRRPITQVEWHPQETSKVICSGAAGKIYMFD</sequence>
<comment type="subcellular location">
    <subcellularLocation>
        <location evidence="1">Nucleus</location>
    </subcellularLocation>
</comment>
<dbReference type="GO" id="GO:0071013">
    <property type="term" value="C:catalytic step 2 spliceosome"/>
    <property type="evidence" value="ECO:0007669"/>
    <property type="project" value="InterPro"/>
</dbReference>
<feature type="repeat" description="WD" evidence="9">
    <location>
        <begin position="374"/>
        <end position="405"/>
    </location>
</feature>
<feature type="region of interest" description="Disordered" evidence="10">
    <location>
        <begin position="1"/>
        <end position="100"/>
    </location>
</feature>
<feature type="repeat" description="WD" evidence="9">
    <location>
        <begin position="186"/>
        <end position="227"/>
    </location>
</feature>
<dbReference type="PANTHER" id="PTHR43979:SF1">
    <property type="entry name" value="PRE-MRNA-PROCESSING FACTOR 17"/>
    <property type="match status" value="1"/>
</dbReference>
<dbReference type="PROSITE" id="PS50082">
    <property type="entry name" value="WD_REPEATS_2"/>
    <property type="match status" value="4"/>
</dbReference>
<dbReference type="EMBL" id="HE978316">
    <property type="protein sequence ID" value="CCK69596.1"/>
    <property type="molecule type" value="Genomic_DNA"/>
</dbReference>
<feature type="compositionally biased region" description="Basic and acidic residues" evidence="10">
    <location>
        <begin position="19"/>
        <end position="30"/>
    </location>
</feature>
<dbReference type="GO" id="GO:0003729">
    <property type="term" value="F:mRNA binding"/>
    <property type="evidence" value="ECO:0007669"/>
    <property type="project" value="TreeGrafter"/>
</dbReference>
<dbReference type="PROSITE" id="PS50294">
    <property type="entry name" value="WD_REPEATS_REGION"/>
    <property type="match status" value="3"/>
</dbReference>
<evidence type="ECO:0000256" key="5">
    <source>
        <dbReference type="ARBA" id="ARBA00022737"/>
    </source>
</evidence>
<evidence type="ECO:0000256" key="10">
    <source>
        <dbReference type="SAM" id="MobiDB-lite"/>
    </source>
</evidence>
<dbReference type="GO" id="GO:0000389">
    <property type="term" value="P:mRNA 3'-splice site recognition"/>
    <property type="evidence" value="ECO:0007669"/>
    <property type="project" value="EnsemblFungi"/>
</dbReference>
<dbReference type="InterPro" id="IPR036322">
    <property type="entry name" value="WD40_repeat_dom_sf"/>
</dbReference>
<evidence type="ECO:0000256" key="2">
    <source>
        <dbReference type="ARBA" id="ARBA00022574"/>
    </source>
</evidence>
<dbReference type="GO" id="GO:0045292">
    <property type="term" value="P:mRNA cis splicing, via spliceosome"/>
    <property type="evidence" value="ECO:0007669"/>
    <property type="project" value="EnsemblFungi"/>
</dbReference>
<evidence type="ECO:0000256" key="1">
    <source>
        <dbReference type="ARBA" id="ARBA00004123"/>
    </source>
</evidence>
<evidence type="ECO:0000313" key="11">
    <source>
        <dbReference type="EMBL" id="CCK69596.1"/>
    </source>
</evidence>
<dbReference type="CDD" id="cd00200">
    <property type="entry name" value="WD40"/>
    <property type="match status" value="1"/>
</dbReference>
<dbReference type="GeneID" id="34525276"/>
<dbReference type="GO" id="GO:0000350">
    <property type="term" value="P:generation of catalytic spliceosome for second transesterification step"/>
    <property type="evidence" value="ECO:0007669"/>
    <property type="project" value="EnsemblFungi"/>
</dbReference>
<dbReference type="Pfam" id="PF00400">
    <property type="entry name" value="WD40"/>
    <property type="match status" value="4"/>
</dbReference>
<dbReference type="InterPro" id="IPR015943">
    <property type="entry name" value="WD40/YVTN_repeat-like_dom_sf"/>
</dbReference>
<dbReference type="RefSeq" id="XP_022463842.1">
    <property type="nucleotide sequence ID" value="XM_022607224.1"/>
</dbReference>
<keyword evidence="3" id="KW-0507">mRNA processing</keyword>
<keyword evidence="12" id="KW-1185">Reference proteome</keyword>
<dbReference type="InterPro" id="IPR032847">
    <property type="entry name" value="PRPF17"/>
</dbReference>
<dbReference type="GO" id="GO:0000386">
    <property type="term" value="F:second spliceosomal transesterification activity"/>
    <property type="evidence" value="ECO:0007669"/>
    <property type="project" value="EnsemblFungi"/>
</dbReference>
<organism evidence="11 12">
    <name type="scientific">Huiozyma naganishii (strain ATCC MYA-139 / BCRC 22969 / CBS 8797 / KCTC 17520 / NBRC 10181 / NCYC 3082 / Yp74L-3)</name>
    <name type="common">Yeast</name>
    <name type="synonym">Kazachstania naganishii</name>
    <dbReference type="NCBI Taxonomy" id="1071383"/>
    <lineage>
        <taxon>Eukaryota</taxon>
        <taxon>Fungi</taxon>
        <taxon>Dikarya</taxon>
        <taxon>Ascomycota</taxon>
        <taxon>Saccharomycotina</taxon>
        <taxon>Saccharomycetes</taxon>
        <taxon>Saccharomycetales</taxon>
        <taxon>Saccharomycetaceae</taxon>
        <taxon>Huiozyma</taxon>
    </lineage>
</organism>
<keyword evidence="2 9" id="KW-0853">WD repeat</keyword>
<feature type="repeat" description="WD" evidence="9">
    <location>
        <begin position="274"/>
        <end position="306"/>
    </location>
</feature>
<feature type="compositionally biased region" description="Low complexity" evidence="10">
    <location>
        <begin position="54"/>
        <end position="72"/>
    </location>
</feature>
<proteinExistence type="predicted"/>
<evidence type="ECO:0000256" key="7">
    <source>
        <dbReference type="ARBA" id="ARBA00023242"/>
    </source>
</evidence>
<dbReference type="FunFam" id="2.130.10.10:FF:000034">
    <property type="entry name" value="Pre-mRNA-processing factor 17, putative"/>
    <property type="match status" value="1"/>
</dbReference>
<evidence type="ECO:0000313" key="12">
    <source>
        <dbReference type="Proteomes" id="UP000006310"/>
    </source>
</evidence>
<feature type="repeat" description="WD" evidence="9">
    <location>
        <begin position="142"/>
        <end position="175"/>
    </location>
</feature>
<dbReference type="GO" id="GO:0000974">
    <property type="term" value="C:Prp19 complex"/>
    <property type="evidence" value="ECO:0007669"/>
    <property type="project" value="EnsemblFungi"/>
</dbReference>
<dbReference type="Gene3D" id="2.130.10.10">
    <property type="entry name" value="YVTN repeat-like/Quinoprotein amine dehydrogenase"/>
    <property type="match status" value="1"/>
</dbReference>
<dbReference type="PRINTS" id="PR00320">
    <property type="entry name" value="GPROTEINBRPT"/>
</dbReference>
<dbReference type="STRING" id="1071383.J7S685"/>
<evidence type="ECO:0000256" key="3">
    <source>
        <dbReference type="ARBA" id="ARBA00022664"/>
    </source>
</evidence>
<dbReference type="SMART" id="SM00320">
    <property type="entry name" value="WD40"/>
    <property type="match status" value="7"/>
</dbReference>
<reference evidence="11 12" key="1">
    <citation type="journal article" date="2011" name="Proc. Natl. Acad. Sci. U.S.A.">
        <title>Evolutionary erosion of yeast sex chromosomes by mating-type switching accidents.</title>
        <authorList>
            <person name="Gordon J.L."/>
            <person name="Armisen D."/>
            <person name="Proux-Wera E."/>
            <person name="Oheigeartaigh S.S."/>
            <person name="Byrne K.P."/>
            <person name="Wolfe K.H."/>
        </authorList>
    </citation>
    <scope>NUCLEOTIDE SEQUENCE [LARGE SCALE GENOMIC DNA]</scope>
    <source>
        <strain evidence="12">ATCC MYA-139 / BCRC 22969 / CBS 8797 / CCRC 22969 / KCTC 17520 / NBRC 10181 / NCYC 3082</strain>
    </source>
</reference>
<evidence type="ECO:0000256" key="6">
    <source>
        <dbReference type="ARBA" id="ARBA00023187"/>
    </source>
</evidence>
<evidence type="ECO:0000256" key="8">
    <source>
        <dbReference type="ARBA" id="ARBA00068146"/>
    </source>
</evidence>
<name>J7S685_HUIN7</name>
<dbReference type="GO" id="GO:0034399">
    <property type="term" value="C:nuclear periphery"/>
    <property type="evidence" value="ECO:0007669"/>
    <property type="project" value="EnsemblFungi"/>
</dbReference>
<protein>
    <recommendedName>
        <fullName evidence="8">Pre-mRNA-processing factor 17</fullName>
    </recommendedName>
</protein>